<dbReference type="AlphaFoldDB" id="A0A4U5LVX9"/>
<sequence>MTETVPNPPAAAVSTSAAHSAAWLESESNTLRLSGASTSTRHPNVVSVGHLRHMNHHHANSAAPRYQQSIHVDGENEVMESVYSSSSSRTNSSYQIHDTSLNDSDVSPPRRRISHSSAAAQLTAKHWTQFEDSEEYGSGSDDESNEDTDDGHTVDDYDDGSDKPHNCCITAHNSAGYVERHRNAESARGRRRWR</sequence>
<keyword evidence="3" id="KW-1185">Reference proteome</keyword>
<feature type="compositionally biased region" description="Low complexity" evidence="1">
    <location>
        <begin position="81"/>
        <end position="93"/>
    </location>
</feature>
<gene>
    <name evidence="2" type="ORF">L596_027583</name>
</gene>
<dbReference type="EMBL" id="AZBU02000011">
    <property type="protein sequence ID" value="TKR60320.1"/>
    <property type="molecule type" value="Genomic_DNA"/>
</dbReference>
<feature type="compositionally biased region" description="Polar residues" evidence="1">
    <location>
        <begin position="94"/>
        <end position="105"/>
    </location>
</feature>
<feature type="compositionally biased region" description="Basic and acidic residues" evidence="1">
    <location>
        <begin position="178"/>
        <end position="188"/>
    </location>
</feature>
<evidence type="ECO:0000313" key="2">
    <source>
        <dbReference type="EMBL" id="TKR60320.1"/>
    </source>
</evidence>
<evidence type="ECO:0000313" key="3">
    <source>
        <dbReference type="Proteomes" id="UP000298663"/>
    </source>
</evidence>
<accession>A0A4U5LVX9</accession>
<reference evidence="2 3" key="2">
    <citation type="journal article" date="2019" name="G3 (Bethesda)">
        <title>Hybrid Assembly of the Genome of the Entomopathogenic Nematode Steinernema carpocapsae Identifies the X-Chromosome.</title>
        <authorList>
            <person name="Serra L."/>
            <person name="Macchietto M."/>
            <person name="Macias-Munoz A."/>
            <person name="McGill C.J."/>
            <person name="Rodriguez I.M."/>
            <person name="Rodriguez B."/>
            <person name="Murad R."/>
            <person name="Mortazavi A."/>
        </authorList>
    </citation>
    <scope>NUCLEOTIDE SEQUENCE [LARGE SCALE GENOMIC DNA]</scope>
    <source>
        <strain evidence="2 3">ALL</strain>
    </source>
</reference>
<dbReference type="Proteomes" id="UP000298663">
    <property type="component" value="Unassembled WGS sequence"/>
</dbReference>
<comment type="caution">
    <text evidence="2">The sequence shown here is derived from an EMBL/GenBank/DDBJ whole genome shotgun (WGS) entry which is preliminary data.</text>
</comment>
<name>A0A4U5LVX9_STECR</name>
<feature type="region of interest" description="Disordered" evidence="1">
    <location>
        <begin position="79"/>
        <end position="194"/>
    </location>
</feature>
<feature type="compositionally biased region" description="Acidic residues" evidence="1">
    <location>
        <begin position="131"/>
        <end position="149"/>
    </location>
</feature>
<evidence type="ECO:0000256" key="1">
    <source>
        <dbReference type="SAM" id="MobiDB-lite"/>
    </source>
</evidence>
<organism evidence="2 3">
    <name type="scientific">Steinernema carpocapsae</name>
    <name type="common">Entomopathogenic nematode</name>
    <dbReference type="NCBI Taxonomy" id="34508"/>
    <lineage>
        <taxon>Eukaryota</taxon>
        <taxon>Metazoa</taxon>
        <taxon>Ecdysozoa</taxon>
        <taxon>Nematoda</taxon>
        <taxon>Chromadorea</taxon>
        <taxon>Rhabditida</taxon>
        <taxon>Tylenchina</taxon>
        <taxon>Panagrolaimomorpha</taxon>
        <taxon>Strongyloidoidea</taxon>
        <taxon>Steinernematidae</taxon>
        <taxon>Steinernema</taxon>
    </lineage>
</organism>
<reference evidence="2 3" key="1">
    <citation type="journal article" date="2015" name="Genome Biol.">
        <title>Comparative genomics of Steinernema reveals deeply conserved gene regulatory networks.</title>
        <authorList>
            <person name="Dillman A.R."/>
            <person name="Macchietto M."/>
            <person name="Porter C.F."/>
            <person name="Rogers A."/>
            <person name="Williams B."/>
            <person name="Antoshechkin I."/>
            <person name="Lee M.M."/>
            <person name="Goodwin Z."/>
            <person name="Lu X."/>
            <person name="Lewis E.E."/>
            <person name="Goodrich-Blair H."/>
            <person name="Stock S.P."/>
            <person name="Adams B.J."/>
            <person name="Sternberg P.W."/>
            <person name="Mortazavi A."/>
        </authorList>
    </citation>
    <scope>NUCLEOTIDE SEQUENCE [LARGE SCALE GENOMIC DNA]</scope>
    <source>
        <strain evidence="2 3">ALL</strain>
    </source>
</reference>
<proteinExistence type="predicted"/>
<feature type="compositionally biased region" description="Basic and acidic residues" evidence="1">
    <location>
        <begin position="150"/>
        <end position="165"/>
    </location>
</feature>
<protein>
    <submittedName>
        <fullName evidence="2">Uncharacterized protein</fullName>
    </submittedName>
</protein>